<evidence type="ECO:0000313" key="2">
    <source>
        <dbReference type="EMBL" id="BFO17746.1"/>
    </source>
</evidence>
<reference evidence="2" key="2">
    <citation type="submission" date="2024-07" db="EMBL/GenBank/DDBJ databases">
        <title>Streptomyces haneummycinica sp. nov., a new antibiotic-producing actinobacterium isolated from marine sediment.</title>
        <authorList>
            <person name="Uemura M."/>
            <person name="Hamada M."/>
            <person name="Hirano S."/>
            <person name="Kobayashi K."/>
            <person name="Ohshiro T."/>
            <person name="Kobayashi T."/>
            <person name="Terahara T."/>
        </authorList>
    </citation>
    <scope>NUCLEOTIDE SEQUENCE</scope>
    <source>
        <strain evidence="2">KM77-8</strain>
    </source>
</reference>
<proteinExistence type="predicted"/>
<reference evidence="2" key="1">
    <citation type="submission" date="2024-06" db="EMBL/GenBank/DDBJ databases">
        <authorList>
            <consortium name="consrtm"/>
            <person name="Uemura M."/>
            <person name="Terahara T."/>
        </authorList>
    </citation>
    <scope>NUCLEOTIDE SEQUENCE</scope>
    <source>
        <strain evidence="2">KM77-8</strain>
    </source>
</reference>
<protein>
    <submittedName>
        <fullName evidence="2">Uncharacterized protein</fullName>
    </submittedName>
</protein>
<name>A0AAT9HKG4_9ACTN</name>
<dbReference type="AlphaFoldDB" id="A0AAT9HKG4"/>
<accession>A0AAT9HKG4</accession>
<evidence type="ECO:0000256" key="1">
    <source>
        <dbReference type="SAM" id="MobiDB-lite"/>
    </source>
</evidence>
<gene>
    <name evidence="2" type="ORF">SHKM778_41340</name>
</gene>
<feature type="region of interest" description="Disordered" evidence="1">
    <location>
        <begin position="1"/>
        <end position="55"/>
    </location>
</feature>
<organism evidence="2">
    <name type="scientific">Streptomyces haneummycinicus</name>
    <dbReference type="NCBI Taxonomy" id="3074435"/>
    <lineage>
        <taxon>Bacteria</taxon>
        <taxon>Bacillati</taxon>
        <taxon>Actinomycetota</taxon>
        <taxon>Actinomycetes</taxon>
        <taxon>Kitasatosporales</taxon>
        <taxon>Streptomycetaceae</taxon>
        <taxon>Streptomyces</taxon>
    </lineage>
</organism>
<dbReference type="EMBL" id="AP035768">
    <property type="protein sequence ID" value="BFO17746.1"/>
    <property type="molecule type" value="Genomic_DNA"/>
</dbReference>
<sequence>MFQAGVRTDRVMARATPVQATGPRGAAEEVADARGLDQGGEDQGGAQGRCPDQGLCRRPERVWTSWAPTTPHRAIVVERRSVPG</sequence>
<feature type="compositionally biased region" description="Gly residues" evidence="1">
    <location>
        <begin position="37"/>
        <end position="47"/>
    </location>
</feature>